<dbReference type="InterPro" id="IPR016898">
    <property type="entry name" value="Polyphosphate_phosphotransfera"/>
</dbReference>
<dbReference type="EC" id="2.7.4.-" evidence="4"/>
<dbReference type="InterPro" id="IPR022486">
    <property type="entry name" value="PPK2_PA0141"/>
</dbReference>
<dbReference type="Pfam" id="PF03976">
    <property type="entry name" value="PPK2"/>
    <property type="match status" value="1"/>
</dbReference>
<dbReference type="InterPro" id="IPR027417">
    <property type="entry name" value="P-loop_NTPase"/>
</dbReference>
<evidence type="ECO:0000256" key="1">
    <source>
        <dbReference type="ARBA" id="ARBA00009924"/>
    </source>
</evidence>
<dbReference type="Gene3D" id="3.40.50.300">
    <property type="entry name" value="P-loop containing nucleotide triphosphate hydrolases"/>
    <property type="match status" value="1"/>
</dbReference>
<reference evidence="6" key="1">
    <citation type="submission" date="2022-03" db="EMBL/GenBank/DDBJ databases">
        <title>Draft Genome Sequence of Firmicute Strain S0AB, a Heterotrophic Iron/Sulfur-Oxidizing Extreme Acidophile.</title>
        <authorList>
            <person name="Vergara E."/>
            <person name="Pakostova E."/>
            <person name="Johnson D.B."/>
            <person name="Holmes D.S."/>
        </authorList>
    </citation>
    <scope>NUCLEOTIDE SEQUENCE</scope>
    <source>
        <strain evidence="6">S0AB</strain>
    </source>
</reference>
<comment type="caution">
    <text evidence="6">The sequence shown here is derived from an EMBL/GenBank/DDBJ whole genome shotgun (WGS) entry which is preliminary data.</text>
</comment>
<evidence type="ECO:0000256" key="3">
    <source>
        <dbReference type="ARBA" id="ARBA00022777"/>
    </source>
</evidence>
<evidence type="ECO:0000256" key="2">
    <source>
        <dbReference type="ARBA" id="ARBA00022679"/>
    </source>
</evidence>
<evidence type="ECO:0000259" key="5">
    <source>
        <dbReference type="Pfam" id="PF03976"/>
    </source>
</evidence>
<dbReference type="Proteomes" id="UP001139263">
    <property type="component" value="Unassembled WGS sequence"/>
</dbReference>
<proteinExistence type="inferred from homology"/>
<organism evidence="6 7">
    <name type="scientific">Sulfoacidibacillus ferrooxidans</name>
    <dbReference type="NCBI Taxonomy" id="2005001"/>
    <lineage>
        <taxon>Bacteria</taxon>
        <taxon>Bacillati</taxon>
        <taxon>Bacillota</taxon>
        <taxon>Bacilli</taxon>
        <taxon>Bacillales</taxon>
        <taxon>Alicyclobacillaceae</taxon>
        <taxon>Sulfoacidibacillus</taxon>
    </lineage>
</organism>
<evidence type="ECO:0000256" key="4">
    <source>
        <dbReference type="RuleBase" id="RU369062"/>
    </source>
</evidence>
<dbReference type="GO" id="GO:0006793">
    <property type="term" value="P:phosphorus metabolic process"/>
    <property type="evidence" value="ECO:0007669"/>
    <property type="project" value="InterPro"/>
</dbReference>
<dbReference type="InterPro" id="IPR022488">
    <property type="entry name" value="PPK2-related"/>
</dbReference>
<gene>
    <name evidence="6" type="ORF">MM817_01984</name>
</gene>
<comment type="function">
    <text evidence="4">Uses inorganic polyphosphate (polyP) as a donor to convert GDP to GTP or ADP to ATP.</text>
</comment>
<keyword evidence="7" id="KW-1185">Reference proteome</keyword>
<dbReference type="RefSeq" id="WP_241714299.1">
    <property type="nucleotide sequence ID" value="NZ_JALBUF010000006.1"/>
</dbReference>
<feature type="domain" description="Polyphosphate kinase-2-related" evidence="5">
    <location>
        <begin position="48"/>
        <end position="271"/>
    </location>
</feature>
<name>A0A9X1V9A8_9BACL</name>
<dbReference type="PANTHER" id="PTHR34383:SF1">
    <property type="entry name" value="ADP-POLYPHOSPHATE PHOSPHOTRANSFERASE"/>
    <property type="match status" value="1"/>
</dbReference>
<dbReference type="SUPFAM" id="SSF52540">
    <property type="entry name" value="P-loop containing nucleoside triphosphate hydrolases"/>
    <property type="match status" value="1"/>
</dbReference>
<dbReference type="PANTHER" id="PTHR34383">
    <property type="entry name" value="POLYPHOSPHATE:AMP PHOSPHOTRANSFERASE-RELATED"/>
    <property type="match status" value="1"/>
</dbReference>
<comment type="subunit">
    <text evidence="4">Homotetramer.</text>
</comment>
<dbReference type="AlphaFoldDB" id="A0A9X1V9A8"/>
<evidence type="ECO:0000313" key="7">
    <source>
        <dbReference type="Proteomes" id="UP001139263"/>
    </source>
</evidence>
<evidence type="ECO:0000313" key="6">
    <source>
        <dbReference type="EMBL" id="MCI0183693.1"/>
    </source>
</evidence>
<dbReference type="EMBL" id="JALBUF010000006">
    <property type="protein sequence ID" value="MCI0183693.1"/>
    <property type="molecule type" value="Genomic_DNA"/>
</dbReference>
<dbReference type="NCBIfam" id="TIGR03707">
    <property type="entry name" value="PPK2_P_aer"/>
    <property type="match status" value="1"/>
</dbReference>
<accession>A0A9X1V9A8</accession>
<protein>
    <recommendedName>
        <fullName evidence="4">ADP/GDP-polyphosphate phosphotransferase</fullName>
        <ecNumber evidence="4">2.7.4.-</ecNumber>
    </recommendedName>
    <alternativeName>
        <fullName evidence="4">Polyphosphate kinase PPK2</fullName>
    </alternativeName>
</protein>
<comment type="similarity">
    <text evidence="1 4">Belongs to the polyphosphate kinase 2 (PPK2) family. Class I subfamily.</text>
</comment>
<dbReference type="PIRSF" id="PIRSF028756">
    <property type="entry name" value="PPK2_prd"/>
    <property type="match status" value="1"/>
</dbReference>
<dbReference type="GO" id="GO:0008976">
    <property type="term" value="F:polyphosphate kinase activity"/>
    <property type="evidence" value="ECO:0007669"/>
    <property type="project" value="UniProtKB-UniRule"/>
</dbReference>
<keyword evidence="2 4" id="KW-0808">Transferase</keyword>
<keyword evidence="3 4" id="KW-0418">Kinase</keyword>
<sequence>MAKKIRSEDSNKIVQLEGNQTSDVQLEEHIKKNVITTKKGQSLKEEMKREYQETLYRLQVELVKFQREMIEKQERVLIIFEGRDAGGKDGTIKRIAEHLSPRETRIVALGKPSDRDITSWYFQRYVAHLPAASELVLFNRSWYNRAGVERVMDFCTDQEYEEFMNTVPLFEQMLVQSGIRVLKYYLDISKKEQKKRLKERRLDPLKQWKWSPIDEQSVKHWKDYSEARNAMFARTHHVLAPWYVVQADDKRVARIHIMKHILSQFTYPDKDLELTLNQSDIVFAYDEVHVQDGTIVR</sequence>
<dbReference type="SMR" id="A0A9X1V9A8"/>